<proteinExistence type="predicted"/>
<dbReference type="Proteomes" id="UP000095679">
    <property type="component" value="Unassembled WGS sequence"/>
</dbReference>
<dbReference type="Proteomes" id="UP000262524">
    <property type="component" value="Unassembled WGS sequence"/>
</dbReference>
<accession>A0A174J560</accession>
<dbReference type="RefSeq" id="WP_005347940.1">
    <property type="nucleotide sequence ID" value="NZ_BLYK01000065.1"/>
</dbReference>
<dbReference type="EMBL" id="CYZL01000031">
    <property type="protein sequence ID" value="CUO93771.1"/>
    <property type="molecule type" value="Genomic_DNA"/>
</dbReference>
<gene>
    <name evidence="2" type="ORF">DXD91_13195</name>
    <name evidence="1" type="ORF">ERS852450_02705</name>
</gene>
<evidence type="ECO:0000313" key="4">
    <source>
        <dbReference type="Proteomes" id="UP000262524"/>
    </source>
</evidence>
<evidence type="ECO:0000313" key="3">
    <source>
        <dbReference type="Proteomes" id="UP000095679"/>
    </source>
</evidence>
<reference evidence="2 4" key="2">
    <citation type="submission" date="2018-08" db="EMBL/GenBank/DDBJ databases">
        <title>A genome reference for cultivated species of the human gut microbiota.</title>
        <authorList>
            <person name="Zou Y."/>
            <person name="Xue W."/>
            <person name="Luo G."/>
        </authorList>
    </citation>
    <scope>NUCLEOTIDE SEQUENCE [LARGE SCALE GENOMIC DNA]</scope>
    <source>
        <strain evidence="2 4">TM10-1AC</strain>
    </source>
</reference>
<dbReference type="AlphaFoldDB" id="A0A174J560"/>
<reference evidence="1 3" key="1">
    <citation type="submission" date="2015-09" db="EMBL/GenBank/DDBJ databases">
        <authorList>
            <consortium name="Pathogen Informatics"/>
        </authorList>
    </citation>
    <scope>NUCLEOTIDE SEQUENCE [LARGE SCALE GENOMIC DNA]</scope>
    <source>
        <strain evidence="1 3">2789STDY5834835</strain>
    </source>
</reference>
<evidence type="ECO:0000313" key="2">
    <source>
        <dbReference type="EMBL" id="RGI80624.1"/>
    </source>
</evidence>
<protein>
    <submittedName>
        <fullName evidence="1">Uncharacterized protein</fullName>
    </submittedName>
</protein>
<sequence length="96" mass="11469">MEEYRDDIKSKLHYMDEILHKISFMSQAENEKQLDDMTPSILKSVGKYTAADRAYIFEWNSEKKEVLKIHLNGVHQELNHRYRICRKFCAGNQMCQ</sequence>
<dbReference type="EMBL" id="QSOE01000122">
    <property type="protein sequence ID" value="RGI80624.1"/>
    <property type="molecule type" value="Genomic_DNA"/>
</dbReference>
<name>A0A174J560_9FIRM</name>
<evidence type="ECO:0000313" key="1">
    <source>
        <dbReference type="EMBL" id="CUO93771.1"/>
    </source>
</evidence>
<dbReference type="GeneID" id="75048543"/>
<organism evidence="1 3">
    <name type="scientific">Anaerobutyricum hallii</name>
    <dbReference type="NCBI Taxonomy" id="39488"/>
    <lineage>
        <taxon>Bacteria</taxon>
        <taxon>Bacillati</taxon>
        <taxon>Bacillota</taxon>
        <taxon>Clostridia</taxon>
        <taxon>Lachnospirales</taxon>
        <taxon>Lachnospiraceae</taxon>
        <taxon>Anaerobutyricum</taxon>
    </lineage>
</organism>